<sequence>MSGRTGKVINIQAGLLTNGSSYRPRLPDKNISGVIAAFVPVYSDGPVPDSHGVPFSAPWERLKRFALINENVVILSSHFPLSDS</sequence>
<reference evidence="1 2" key="1">
    <citation type="submission" date="2019-11" db="EMBL/GenBank/DDBJ databases">
        <title>Comparative genomics of hydrocarbon-degrading Desulfosarcina strains.</title>
        <authorList>
            <person name="Watanabe M."/>
            <person name="Kojima H."/>
            <person name="Fukui M."/>
        </authorList>
    </citation>
    <scope>NUCLEOTIDE SEQUENCE [LARGE SCALE GENOMIC DNA]</scope>
    <source>
        <strain evidence="1 2">PP31</strain>
    </source>
</reference>
<protein>
    <submittedName>
        <fullName evidence="1">Uncharacterized protein</fullName>
    </submittedName>
</protein>
<evidence type="ECO:0000313" key="2">
    <source>
        <dbReference type="Proteomes" id="UP000427769"/>
    </source>
</evidence>
<proteinExistence type="predicted"/>
<evidence type="ECO:0000313" key="1">
    <source>
        <dbReference type="EMBL" id="BBO74169.1"/>
    </source>
</evidence>
<keyword evidence="2" id="KW-1185">Reference proteome</keyword>
<accession>A0A5K7Z1Q1</accession>
<dbReference type="AlphaFoldDB" id="A0A5K7Z1Q1"/>
<organism evidence="1 2">
    <name type="scientific">Desulfosarcina widdelii</name>
    <dbReference type="NCBI Taxonomy" id="947919"/>
    <lineage>
        <taxon>Bacteria</taxon>
        <taxon>Pseudomonadati</taxon>
        <taxon>Thermodesulfobacteriota</taxon>
        <taxon>Desulfobacteria</taxon>
        <taxon>Desulfobacterales</taxon>
        <taxon>Desulfosarcinaceae</taxon>
        <taxon>Desulfosarcina</taxon>
    </lineage>
</organism>
<name>A0A5K7Z1Q1_9BACT</name>
<dbReference type="Proteomes" id="UP000427769">
    <property type="component" value="Chromosome"/>
</dbReference>
<dbReference type="EMBL" id="AP021875">
    <property type="protein sequence ID" value="BBO74169.1"/>
    <property type="molecule type" value="Genomic_DNA"/>
</dbReference>
<dbReference type="KEGG" id="dwd:DSCW_15860"/>
<gene>
    <name evidence="1" type="ORF">DSCW_15860</name>
</gene>